<evidence type="ECO:0000259" key="5">
    <source>
        <dbReference type="Pfam" id="PF18682"/>
    </source>
</evidence>
<dbReference type="NCBIfam" id="TIGR02532">
    <property type="entry name" value="IV_pilin_GFxxxE"/>
    <property type="match status" value="1"/>
</dbReference>
<dbReference type="HOGENOM" id="CLU_091705_7_4_0"/>
<dbReference type="RefSeq" id="WP_011228528.1">
    <property type="nucleotide sequence ID" value="NC_006461.1"/>
</dbReference>
<dbReference type="PDBsum" id="5G2F"/>
<sequence>MMKTRAGFTLMELLIVMVLLGLFLTLSYFPTATARKKANLAAGQSYVRNVALALEAQRDPSTGALPTHLTDCLSGFGQRPKTVTACTITYLNALDYVIEASLDGAALKKVVYKSSDGTLTSLP</sequence>
<keyword evidence="4" id="KW-0998">Cell outer membrane</keyword>
<dbReference type="AlphaFoldDB" id="Q5SIZ2"/>
<dbReference type="GO" id="GO:0042597">
    <property type="term" value="C:periplasmic space"/>
    <property type="evidence" value="ECO:0007669"/>
    <property type="project" value="UniProtKB-SubCell"/>
</dbReference>
<keyword evidence="4" id="KW-0472">Membrane</keyword>
<evidence type="ECO:0000313" key="6">
    <source>
        <dbReference type="EMBL" id="BAD71045.1"/>
    </source>
</evidence>
<comment type="subcellular location">
    <subcellularLocation>
        <location evidence="1">Cell outer membrane</location>
        <topology evidence="1">Single-pass membrane protein</topology>
    </subcellularLocation>
    <subcellularLocation>
        <location evidence="2">Periplasm</location>
    </subcellularLocation>
</comment>
<keyword evidence="8" id="KW-0002">3D-structure</keyword>
<dbReference type="GeneID" id="3169008"/>
<dbReference type="PDB" id="5G2F">
    <property type="method" value="X-ray"/>
    <property type="resolution" value="1.85 A"/>
    <property type="chains" value="A/B/C=38-123"/>
</dbReference>
<evidence type="ECO:0000256" key="2">
    <source>
        <dbReference type="ARBA" id="ARBA00004418"/>
    </source>
</evidence>
<dbReference type="InterPro" id="IPR045584">
    <property type="entry name" value="Pilin-like"/>
</dbReference>
<feature type="domain" description="Pilin A4" evidence="5">
    <location>
        <begin position="39"/>
        <end position="117"/>
    </location>
</feature>
<reference evidence="6 7" key="1">
    <citation type="submission" date="2004-11" db="EMBL/GenBank/DDBJ databases">
        <title>Complete genome sequence of Thermus thermophilus HB8.</title>
        <authorList>
            <person name="Masui R."/>
            <person name="Kurokawa K."/>
            <person name="Nakagawa N."/>
            <person name="Tokunaga F."/>
            <person name="Koyama Y."/>
            <person name="Shibata T."/>
            <person name="Oshima T."/>
            <person name="Yokoyama S."/>
            <person name="Yasunaga T."/>
            <person name="Kuramitsu S."/>
        </authorList>
    </citation>
    <scope>NUCLEOTIDE SEQUENCE [LARGE SCALE GENOMIC DNA]</scope>
    <source>
        <strain evidence="7">ATCC 27634 / DSM 579 / HB8</strain>
    </source>
</reference>
<evidence type="ECO:0007829" key="8">
    <source>
        <dbReference type="PDB" id="5G2F"/>
    </source>
</evidence>
<evidence type="ECO:0000313" key="7">
    <source>
        <dbReference type="Proteomes" id="UP000000532"/>
    </source>
</evidence>
<keyword evidence="3" id="KW-0574">Periplasm</keyword>
<dbReference type="Pfam" id="PF18682">
    <property type="entry name" value="PilA4"/>
    <property type="match status" value="1"/>
</dbReference>
<organism evidence="6 7">
    <name type="scientific">Thermus thermophilus (strain ATCC 27634 / DSM 579 / HB8)</name>
    <dbReference type="NCBI Taxonomy" id="300852"/>
    <lineage>
        <taxon>Bacteria</taxon>
        <taxon>Thermotogati</taxon>
        <taxon>Deinococcota</taxon>
        <taxon>Deinococci</taxon>
        <taxon>Thermales</taxon>
        <taxon>Thermaceae</taxon>
        <taxon>Thermus</taxon>
    </lineage>
</organism>
<dbReference type="Proteomes" id="UP000000532">
    <property type="component" value="Chromosome"/>
</dbReference>
<dbReference type="Gene3D" id="3.30.1300.70">
    <property type="match status" value="1"/>
</dbReference>
<reference evidence="8" key="2">
    <citation type="journal article" date="2016" name="J. Struct. Biol.">
        <title>Structures of type IV pilins from Thermus thermophilus demonstrate similarities with type II secretion system pseudopilins.</title>
        <authorList>
            <person name="Karuppiah V."/>
            <person name="Thistlethwaite A."/>
            <person name="Derrick J.P."/>
        </authorList>
    </citation>
    <scope>X-RAY CRYSTALLOGRAPHY (1.85 ANGSTROMS) OF 38-123</scope>
    <scope>DISULFIDE BONDS</scope>
</reference>
<keyword evidence="7" id="KW-1185">Reference proteome</keyword>
<name>Q5SIZ2_THET8</name>
<dbReference type="KEGG" id="ttj:TTHA1222"/>
<proteinExistence type="evidence at protein level"/>
<dbReference type="SMR" id="Q5SIZ2"/>
<dbReference type="GO" id="GO:0009279">
    <property type="term" value="C:cell outer membrane"/>
    <property type="evidence" value="ECO:0007669"/>
    <property type="project" value="UniProtKB-SubCell"/>
</dbReference>
<dbReference type="InterPro" id="IPR041050">
    <property type="entry name" value="PilA4"/>
</dbReference>
<evidence type="ECO:0000256" key="4">
    <source>
        <dbReference type="ARBA" id="ARBA00023237"/>
    </source>
</evidence>
<dbReference type="EnsemblBacteria" id="BAD71045">
    <property type="protein sequence ID" value="BAD71045"/>
    <property type="gene ID" value="BAD71045"/>
</dbReference>
<protein>
    <submittedName>
        <fullName evidence="6">Pilin, type IV, putative</fullName>
    </submittedName>
</protein>
<dbReference type="SUPFAM" id="SSF54523">
    <property type="entry name" value="Pili subunits"/>
    <property type="match status" value="1"/>
</dbReference>
<feature type="disulfide bond" evidence="8">
    <location>
        <begin position="72"/>
        <end position="86"/>
    </location>
</feature>
<gene>
    <name evidence="6" type="ordered locus">TTHA1222</name>
</gene>
<dbReference type="InterPro" id="IPR012902">
    <property type="entry name" value="N_methyl_site"/>
</dbReference>
<evidence type="ECO:0000256" key="3">
    <source>
        <dbReference type="ARBA" id="ARBA00022764"/>
    </source>
</evidence>
<dbReference type="eggNOG" id="COG2165">
    <property type="taxonomic scope" value="Bacteria"/>
</dbReference>
<dbReference type="EMBL" id="AP008226">
    <property type="protein sequence ID" value="BAD71045.1"/>
    <property type="molecule type" value="Genomic_DNA"/>
</dbReference>
<evidence type="ECO:0000256" key="1">
    <source>
        <dbReference type="ARBA" id="ARBA00004203"/>
    </source>
</evidence>
<accession>Q5SIZ2</accession>
<dbReference type="Pfam" id="PF07963">
    <property type="entry name" value="N_methyl"/>
    <property type="match status" value="1"/>
</dbReference>